<evidence type="ECO:0000313" key="2">
    <source>
        <dbReference type="EMBL" id="NMM50241.1"/>
    </source>
</evidence>
<name>A0A848J3D7_9BACT</name>
<keyword evidence="1" id="KW-0812">Transmembrane</keyword>
<gene>
    <name evidence="2" type="ORF">HH304_17665</name>
</gene>
<proteinExistence type="predicted"/>
<keyword evidence="3" id="KW-1185">Reference proteome</keyword>
<feature type="transmembrane region" description="Helical" evidence="1">
    <location>
        <begin position="7"/>
        <end position="26"/>
    </location>
</feature>
<organism evidence="2 3">
    <name type="scientific">Marinigracilibium pacificum</name>
    <dbReference type="NCBI Taxonomy" id="2729599"/>
    <lineage>
        <taxon>Bacteria</taxon>
        <taxon>Pseudomonadati</taxon>
        <taxon>Bacteroidota</taxon>
        <taxon>Cytophagia</taxon>
        <taxon>Cytophagales</taxon>
        <taxon>Flammeovirgaceae</taxon>
        <taxon>Marinigracilibium</taxon>
    </lineage>
</organism>
<evidence type="ECO:0000256" key="1">
    <source>
        <dbReference type="SAM" id="Phobius"/>
    </source>
</evidence>
<protein>
    <recommendedName>
        <fullName evidence="4">FixH protein</fullName>
    </recommendedName>
</protein>
<sequence length="146" mass="17133">MNWGHKIILAFVFFILIMGTLVTVAMKQDFHLVEEEYYKEELAYQGVIDKVENYNSLSVKPEISVNDEEGVLVVEFDENNIPEEGLVHFFRADNPAHDRKINLVKNERGSSYVFDISLMEKGKYLLKLNWKDSSKEYYTEKPIYLQ</sequence>
<dbReference type="AlphaFoldDB" id="A0A848J3D7"/>
<comment type="caution">
    <text evidence="2">The sequence shown here is derived from an EMBL/GenBank/DDBJ whole genome shotgun (WGS) entry which is preliminary data.</text>
</comment>
<dbReference type="Pfam" id="PF05751">
    <property type="entry name" value="FixH"/>
    <property type="match status" value="1"/>
</dbReference>
<keyword evidence="1" id="KW-1133">Transmembrane helix</keyword>
<keyword evidence="1" id="KW-0472">Membrane</keyword>
<reference evidence="2 3" key="1">
    <citation type="submission" date="2020-04" db="EMBL/GenBank/DDBJ databases">
        <title>Flammeovirgaceae bacterium KN852 isolated from deep sea.</title>
        <authorList>
            <person name="Zhang D.-C."/>
        </authorList>
    </citation>
    <scope>NUCLEOTIDE SEQUENCE [LARGE SCALE GENOMIC DNA]</scope>
    <source>
        <strain evidence="2 3">KN852</strain>
    </source>
</reference>
<dbReference type="EMBL" id="JABBNU010000011">
    <property type="protein sequence ID" value="NMM50241.1"/>
    <property type="molecule type" value="Genomic_DNA"/>
</dbReference>
<evidence type="ECO:0008006" key="4">
    <source>
        <dbReference type="Google" id="ProtNLM"/>
    </source>
</evidence>
<dbReference type="RefSeq" id="WP_169684601.1">
    <property type="nucleotide sequence ID" value="NZ_JABBNU010000011.1"/>
</dbReference>
<evidence type="ECO:0000313" key="3">
    <source>
        <dbReference type="Proteomes" id="UP000559010"/>
    </source>
</evidence>
<dbReference type="Proteomes" id="UP000559010">
    <property type="component" value="Unassembled WGS sequence"/>
</dbReference>
<dbReference type="InterPro" id="IPR008620">
    <property type="entry name" value="FixH"/>
</dbReference>
<accession>A0A848J3D7</accession>